<name>A0A895YMH6_9ACTN</name>
<dbReference type="KEGG" id="nhy:JQS43_09670"/>
<evidence type="ECO:0000313" key="2">
    <source>
        <dbReference type="Proteomes" id="UP000662857"/>
    </source>
</evidence>
<gene>
    <name evidence="1" type="ORF">JQS43_09670</name>
</gene>
<proteinExistence type="predicted"/>
<sequence length="181" mass="19227">MRPAYHRVAAALLTLLTVASLGLLGWRQLAPPPIVVAETATLAGLTTQVQRAEWVPLDHVHDGEGGFLMPDQMMPGAPAGDEVRLGVSLTIYNRSARPQTLHVLDEYTVVGGRTSTPAALRADTVSDLPRLAAGTAVAGVLYFDLVVPSAADPPLHLQWRRGGRIIQLPIPLSGTGTDHHS</sequence>
<dbReference type="Proteomes" id="UP000662857">
    <property type="component" value="Chromosome"/>
</dbReference>
<evidence type="ECO:0000313" key="1">
    <source>
        <dbReference type="EMBL" id="QSB16513.1"/>
    </source>
</evidence>
<dbReference type="RefSeq" id="WP_239678735.1">
    <property type="nucleotide sequence ID" value="NZ_CP070499.1"/>
</dbReference>
<dbReference type="EMBL" id="CP070499">
    <property type="protein sequence ID" value="QSB16513.1"/>
    <property type="molecule type" value="Genomic_DNA"/>
</dbReference>
<protein>
    <recommendedName>
        <fullName evidence="3">DUF4352 domain-containing protein</fullName>
    </recommendedName>
</protein>
<organism evidence="1 2">
    <name type="scientific">Natronosporangium hydrolyticum</name>
    <dbReference type="NCBI Taxonomy" id="2811111"/>
    <lineage>
        <taxon>Bacteria</taxon>
        <taxon>Bacillati</taxon>
        <taxon>Actinomycetota</taxon>
        <taxon>Actinomycetes</taxon>
        <taxon>Micromonosporales</taxon>
        <taxon>Micromonosporaceae</taxon>
        <taxon>Natronosporangium</taxon>
    </lineage>
</organism>
<dbReference type="AlphaFoldDB" id="A0A895YMH6"/>
<accession>A0A895YMH6</accession>
<keyword evidence="2" id="KW-1185">Reference proteome</keyword>
<evidence type="ECO:0008006" key="3">
    <source>
        <dbReference type="Google" id="ProtNLM"/>
    </source>
</evidence>
<reference evidence="1" key="1">
    <citation type="submission" date="2021-02" db="EMBL/GenBank/DDBJ databases">
        <title>Natrosporangium hydrolyticum gen. nov., sp. nov, a haloalkaliphilic actinobacterium from a soda solonchak soil.</title>
        <authorList>
            <person name="Sorokin D.Y."/>
            <person name="Khijniak T.V."/>
            <person name="Zakharycheva A.P."/>
            <person name="Boueva O.V."/>
            <person name="Ariskina E.V."/>
            <person name="Hahnke R.L."/>
            <person name="Bunk B."/>
            <person name="Sproer C."/>
            <person name="Schumann P."/>
            <person name="Evtushenko L.I."/>
            <person name="Kublanov I.V."/>
        </authorList>
    </citation>
    <scope>NUCLEOTIDE SEQUENCE</scope>
    <source>
        <strain evidence="1">DSM 106523</strain>
    </source>
</reference>